<name>G4ZV85_PHYSP</name>
<protein>
    <recommendedName>
        <fullName evidence="3">RxLR effector protein</fullName>
    </recommendedName>
</protein>
<dbReference type="OMA" id="ALITKWI"/>
<evidence type="ECO:0000313" key="1">
    <source>
        <dbReference type="EMBL" id="EGZ13709.1"/>
    </source>
</evidence>
<dbReference type="KEGG" id="psoj:PHYSODRAFT_303139"/>
<dbReference type="SMR" id="G4ZV85"/>
<reference evidence="1 2" key="1">
    <citation type="journal article" date="2006" name="Science">
        <title>Phytophthora genome sequences uncover evolutionary origins and mechanisms of pathogenesis.</title>
        <authorList>
            <person name="Tyler B.M."/>
            <person name="Tripathy S."/>
            <person name="Zhang X."/>
            <person name="Dehal P."/>
            <person name="Jiang R.H."/>
            <person name="Aerts A."/>
            <person name="Arredondo F.D."/>
            <person name="Baxter L."/>
            <person name="Bensasson D."/>
            <person name="Beynon J.L."/>
            <person name="Chapman J."/>
            <person name="Damasceno C.M."/>
            <person name="Dorrance A.E."/>
            <person name="Dou D."/>
            <person name="Dickerman A.W."/>
            <person name="Dubchak I.L."/>
            <person name="Garbelotto M."/>
            <person name="Gijzen M."/>
            <person name="Gordon S.G."/>
            <person name="Govers F."/>
            <person name="Grunwald N.J."/>
            <person name="Huang W."/>
            <person name="Ivors K.L."/>
            <person name="Jones R.W."/>
            <person name="Kamoun S."/>
            <person name="Krampis K."/>
            <person name="Lamour K.H."/>
            <person name="Lee M.K."/>
            <person name="McDonald W.H."/>
            <person name="Medina M."/>
            <person name="Meijer H.J."/>
            <person name="Nordberg E.K."/>
            <person name="Maclean D.J."/>
            <person name="Ospina-Giraldo M.D."/>
            <person name="Morris P.F."/>
            <person name="Phuntumart V."/>
            <person name="Putnam N.H."/>
            <person name="Rash S."/>
            <person name="Rose J.K."/>
            <person name="Sakihama Y."/>
            <person name="Salamov A.A."/>
            <person name="Savidor A."/>
            <person name="Scheuring C.F."/>
            <person name="Smith B.M."/>
            <person name="Sobral B.W."/>
            <person name="Terry A."/>
            <person name="Torto-Alalibo T.A."/>
            <person name="Win J."/>
            <person name="Xu Z."/>
            <person name="Zhang H."/>
            <person name="Grigoriev I.V."/>
            <person name="Rokhsar D.S."/>
            <person name="Boore J.L."/>
        </authorList>
    </citation>
    <scope>NUCLEOTIDE SEQUENCE [LARGE SCALE GENOMIC DNA]</scope>
    <source>
        <strain evidence="1 2">P6497</strain>
    </source>
</reference>
<dbReference type="InParanoid" id="G4ZV85"/>
<organism evidence="1 2">
    <name type="scientific">Phytophthora sojae (strain P6497)</name>
    <name type="common">Soybean stem and root rot agent</name>
    <name type="synonym">Phytophthora megasperma f. sp. glycines</name>
    <dbReference type="NCBI Taxonomy" id="1094619"/>
    <lineage>
        <taxon>Eukaryota</taxon>
        <taxon>Sar</taxon>
        <taxon>Stramenopiles</taxon>
        <taxon>Oomycota</taxon>
        <taxon>Peronosporomycetes</taxon>
        <taxon>Peronosporales</taxon>
        <taxon>Peronosporaceae</taxon>
        <taxon>Phytophthora</taxon>
    </lineage>
</organism>
<dbReference type="Proteomes" id="UP000002640">
    <property type="component" value="Unassembled WGS sequence"/>
</dbReference>
<dbReference type="EMBL" id="JH159156">
    <property type="protein sequence ID" value="EGZ13709.1"/>
    <property type="molecule type" value="Genomic_DNA"/>
</dbReference>
<dbReference type="RefSeq" id="XP_009531138.1">
    <property type="nucleotide sequence ID" value="XM_009532843.1"/>
</dbReference>
<evidence type="ECO:0008006" key="3">
    <source>
        <dbReference type="Google" id="ProtNLM"/>
    </source>
</evidence>
<keyword evidence="2" id="KW-1185">Reference proteome</keyword>
<dbReference type="GeneID" id="20642232"/>
<gene>
    <name evidence="1" type="ORF">PHYSODRAFT_303139</name>
</gene>
<proteinExistence type="predicted"/>
<sequence length="107" mass="12489">MATLFSPKFRMWEKYLDGFNERYPEKKAAMIDRFTYNYDDPALLWMFHAGTSNPSTEELATNLQSALITKWIAEKKDPTDLKLKLNCVPTSDEMIERYVKALSKNTN</sequence>
<dbReference type="AlphaFoldDB" id="G4ZV85"/>
<accession>G4ZV85</accession>
<evidence type="ECO:0000313" key="2">
    <source>
        <dbReference type="Proteomes" id="UP000002640"/>
    </source>
</evidence>